<dbReference type="Pfam" id="PF13424">
    <property type="entry name" value="TPR_12"/>
    <property type="match status" value="1"/>
</dbReference>
<dbReference type="InterPro" id="IPR011990">
    <property type="entry name" value="TPR-like_helical_dom_sf"/>
</dbReference>
<gene>
    <name evidence="2" type="ORF">ECE50_024755</name>
</gene>
<dbReference type="Proteomes" id="UP000281028">
    <property type="component" value="Unassembled WGS sequence"/>
</dbReference>
<protein>
    <submittedName>
        <fullName evidence="2">CHAT domain-containing protein</fullName>
    </submittedName>
</protein>
<dbReference type="PANTHER" id="PTHR10098">
    <property type="entry name" value="RAPSYN-RELATED"/>
    <property type="match status" value="1"/>
</dbReference>
<organism evidence="2 3">
    <name type="scientific">Chitinophaga solisilvae</name>
    <dbReference type="NCBI Taxonomy" id="1233460"/>
    <lineage>
        <taxon>Bacteria</taxon>
        <taxon>Pseudomonadati</taxon>
        <taxon>Bacteroidota</taxon>
        <taxon>Chitinophagia</taxon>
        <taxon>Chitinophagales</taxon>
        <taxon>Chitinophagaceae</taxon>
        <taxon>Chitinophaga</taxon>
    </lineage>
</organism>
<dbReference type="Gene3D" id="1.25.40.10">
    <property type="entry name" value="Tetratricopeptide repeat domain"/>
    <property type="match status" value="2"/>
</dbReference>
<dbReference type="Pfam" id="PF12770">
    <property type="entry name" value="CHAT"/>
    <property type="match status" value="1"/>
</dbReference>
<evidence type="ECO:0000259" key="1">
    <source>
        <dbReference type="Pfam" id="PF12770"/>
    </source>
</evidence>
<dbReference type="OrthoDB" id="9771112at2"/>
<name>A0A433WIL8_9BACT</name>
<dbReference type="AlphaFoldDB" id="A0A433WIL8"/>
<dbReference type="InterPro" id="IPR019734">
    <property type="entry name" value="TPR_rpt"/>
</dbReference>
<comment type="caution">
    <text evidence="2">The sequence shown here is derived from an EMBL/GenBank/DDBJ whole genome shotgun (WGS) entry which is preliminary data.</text>
</comment>
<dbReference type="SMART" id="SM00028">
    <property type="entry name" value="TPR"/>
    <property type="match status" value="2"/>
</dbReference>
<accession>A0A433WIL8</accession>
<proteinExistence type="predicted"/>
<reference evidence="2" key="1">
    <citation type="submission" date="2020-05" db="EMBL/GenBank/DDBJ databases">
        <title>Chitinophaga laudate sp. nov., isolated from a tropical peat swamp.</title>
        <authorList>
            <person name="Goh C.B.S."/>
            <person name="Lee M.S."/>
            <person name="Parimannan S."/>
            <person name="Pasbakhsh P."/>
            <person name="Yule C.M."/>
            <person name="Rajandas H."/>
            <person name="Loke S."/>
            <person name="Croft L."/>
            <person name="Tan J.B.L."/>
        </authorList>
    </citation>
    <scope>NUCLEOTIDE SEQUENCE</scope>
    <source>
        <strain evidence="2">Mgbs1</strain>
    </source>
</reference>
<dbReference type="EMBL" id="RIAR02000001">
    <property type="protein sequence ID" value="NSL90069.1"/>
    <property type="molecule type" value="Genomic_DNA"/>
</dbReference>
<dbReference type="InterPro" id="IPR024983">
    <property type="entry name" value="CHAT_dom"/>
</dbReference>
<sequence length="891" mass="100306">MAEVCAYISLCKKWCPVWVFLFLFSGRGSAQPTDSLYHYRSHNQLSAWIYAQLQQPAASAAEKSVLLNKAITAAWRQPQTDEEVQAWQDLLINHGYTLLMSGDIVSSTAAYQQAFEWARSHTAVTDESLVLEYILKPLGNNYTRLGDYEQALFIHRKALALAVSLDDKAAMAGTYSNLANTAGTMGQLEQALRYCREGFKAAAPNSAIYGLLLSEAADAAFRLQQQATAADNIRRSIRILERQPAGDKEAAHWLFMAYQQAGDIHIADSVIARQYYQQALQCLYRRQVNRKREQARLYQRLARYYVQLQQPQQALAWADSCAAILLPGKKWATLTEQDMYGEYTLLDMLFMRAAACNQLQQRDATLHAYRLCFATENKLHSQYISHTSKELAVSDSRQRYESAIAAAYQGWIQTRQERYRHAILEFMESSRSQLLWEEMQRGRQQHSGDTLLRRIRLLEQAQVYYQKEALQAGGADSLLQARQQRIAWDLATLRKKLPAAQTDTMSLSFLLKSLPNKHIIRSYFTGATALYTVEAGQHGIRYADRQEVVPGWYDSIRHFRQHYFEEGDKAMVNAPGAYYAAAYRLYTQLFQAHPLPAGITCILMPDGVLNTLPAEALVTKPVCPAAIDRWPFVVKEATISYAYSLRTWQAQRTSAASSKGFSGFFIARQPGGLPDLQGVEEEKRRISPAINNGSWYLNEQATTGNFRQALLQSAVVHISTHAFLKAQQQDAPHIALYDKPFYLFELNGLTTHPAMVVLSACGTGDGRLVSGEGVQSMAHAFIAAGTPAVVAASWNVNDATTPQLMQQYYIGLTTQPNAAIALQRAKLNWLENLDVTDMHKLPYYWAALQYQGDTLALQQGIREKQYRGLYWLALIGILIAAVLAGRIFLKK</sequence>
<keyword evidence="3" id="KW-1185">Reference proteome</keyword>
<dbReference type="SUPFAM" id="SSF48452">
    <property type="entry name" value="TPR-like"/>
    <property type="match status" value="1"/>
</dbReference>
<evidence type="ECO:0000313" key="2">
    <source>
        <dbReference type="EMBL" id="NSL90069.1"/>
    </source>
</evidence>
<feature type="domain" description="CHAT" evidence="1">
    <location>
        <begin position="582"/>
        <end position="853"/>
    </location>
</feature>
<evidence type="ECO:0000313" key="3">
    <source>
        <dbReference type="Proteomes" id="UP000281028"/>
    </source>
</evidence>